<proteinExistence type="predicted"/>
<evidence type="ECO:0000313" key="1">
    <source>
        <dbReference type="EMBL" id="TPD69968.1"/>
    </source>
</evidence>
<reference evidence="1 2" key="2">
    <citation type="submission" date="2019-06" db="EMBL/GenBank/DDBJ databases">
        <authorList>
            <person name="Seo Y."/>
        </authorList>
    </citation>
    <scope>NUCLEOTIDE SEQUENCE [LARGE SCALE GENOMIC DNA]</scope>
    <source>
        <strain evidence="1 2">MaA-Y11</strain>
    </source>
</reference>
<dbReference type="InterPro" id="IPR014710">
    <property type="entry name" value="RmlC-like_jellyroll"/>
</dbReference>
<evidence type="ECO:0000313" key="2">
    <source>
        <dbReference type="Proteomes" id="UP000319175"/>
    </source>
</evidence>
<dbReference type="RefSeq" id="WP_140000574.1">
    <property type="nucleotide sequence ID" value="NZ_VFJE01000053.1"/>
</dbReference>
<dbReference type="AlphaFoldDB" id="A0A501QC41"/>
<reference evidence="1 2" key="1">
    <citation type="submission" date="2019-06" db="EMBL/GenBank/DDBJ databases">
        <title>Flavobacterium sp. MaA-Y11 from geoumgang.</title>
        <authorList>
            <person name="Jeong S."/>
        </authorList>
    </citation>
    <scope>NUCLEOTIDE SEQUENCE [LARGE SCALE GENOMIC DNA]</scope>
    <source>
        <strain evidence="1 2">MaA-Y11</strain>
    </source>
</reference>
<name>A0A501QC41_9FLAO</name>
<dbReference type="Proteomes" id="UP000319175">
    <property type="component" value="Unassembled WGS sequence"/>
</dbReference>
<protein>
    <submittedName>
        <fullName evidence="1">Crp/Fnr family transcriptional regulator</fullName>
    </submittedName>
</protein>
<sequence>MEKKEPIHTTLDKFQIVSSFSKELFIQRAQITELPKNKIIFIEGKKNQSEYLLLSGVAHRYNISDKGDIVTTGFYMSDSVITPHFARTHKGKNIFSLQTLTEAVIAEIPVKELDYLRYSNDEFQAFGQRIIETELANNFFNEVVFRSYNAKERLLALRKQFPNLENLVPHTIIASYVGITKVSFSRLRNELTRE</sequence>
<accession>A0A501QC41</accession>
<dbReference type="EMBL" id="VFJE01000053">
    <property type="protein sequence ID" value="TPD69968.1"/>
    <property type="molecule type" value="Genomic_DNA"/>
</dbReference>
<dbReference type="SUPFAM" id="SSF51206">
    <property type="entry name" value="cAMP-binding domain-like"/>
    <property type="match status" value="1"/>
</dbReference>
<comment type="caution">
    <text evidence="1">The sequence shown here is derived from an EMBL/GenBank/DDBJ whole genome shotgun (WGS) entry which is preliminary data.</text>
</comment>
<dbReference type="InterPro" id="IPR018490">
    <property type="entry name" value="cNMP-bd_dom_sf"/>
</dbReference>
<gene>
    <name evidence="1" type="ORF">FJA49_08665</name>
</gene>
<keyword evidence="2" id="KW-1185">Reference proteome</keyword>
<dbReference type="OrthoDB" id="680421at2"/>
<dbReference type="Gene3D" id="2.60.120.10">
    <property type="entry name" value="Jelly Rolls"/>
    <property type="match status" value="1"/>
</dbReference>
<organism evidence="1 2">
    <name type="scientific">Flavobacterium microcysteis</name>
    <dbReference type="NCBI Taxonomy" id="2596891"/>
    <lineage>
        <taxon>Bacteria</taxon>
        <taxon>Pseudomonadati</taxon>
        <taxon>Bacteroidota</taxon>
        <taxon>Flavobacteriia</taxon>
        <taxon>Flavobacteriales</taxon>
        <taxon>Flavobacteriaceae</taxon>
        <taxon>Flavobacterium</taxon>
    </lineage>
</organism>